<feature type="domain" description="Nephrocystin 3-like N-terminal" evidence="3">
    <location>
        <begin position="288"/>
        <end position="456"/>
    </location>
</feature>
<feature type="coiled-coil region" evidence="2">
    <location>
        <begin position="112"/>
        <end position="139"/>
    </location>
</feature>
<name>A0A8H5YMS8_9HYPO</name>
<keyword evidence="1" id="KW-0677">Repeat</keyword>
<evidence type="ECO:0000259" key="4">
    <source>
        <dbReference type="Pfam" id="PF25053"/>
    </source>
</evidence>
<keyword evidence="6" id="KW-1185">Reference proteome</keyword>
<comment type="caution">
    <text evidence="5">The sequence shown here is derived from an EMBL/GenBank/DDBJ whole genome shotgun (WGS) entry which is preliminary data.</text>
</comment>
<dbReference type="OrthoDB" id="443402at2759"/>
<dbReference type="Gene3D" id="3.40.50.300">
    <property type="entry name" value="P-loop containing nucleotide triphosphate hydrolases"/>
    <property type="match status" value="1"/>
</dbReference>
<dbReference type="EMBL" id="JAAOAN010000233">
    <property type="protein sequence ID" value="KAF5714994.1"/>
    <property type="molecule type" value="Genomic_DNA"/>
</dbReference>
<accession>A0A8H5YMS8</accession>
<dbReference type="Pfam" id="PF25053">
    <property type="entry name" value="DUF7791"/>
    <property type="match status" value="1"/>
</dbReference>
<evidence type="ECO:0000256" key="1">
    <source>
        <dbReference type="ARBA" id="ARBA00022737"/>
    </source>
</evidence>
<feature type="domain" description="DUF7791" evidence="4">
    <location>
        <begin position="565"/>
        <end position="717"/>
    </location>
</feature>
<protein>
    <submittedName>
        <fullName evidence="5">P-loop containing protein</fullName>
    </submittedName>
</protein>
<evidence type="ECO:0000256" key="2">
    <source>
        <dbReference type="SAM" id="Coils"/>
    </source>
</evidence>
<evidence type="ECO:0000313" key="5">
    <source>
        <dbReference type="EMBL" id="KAF5714994.1"/>
    </source>
</evidence>
<dbReference type="Pfam" id="PF24883">
    <property type="entry name" value="NPHP3_N"/>
    <property type="match status" value="1"/>
</dbReference>
<evidence type="ECO:0000259" key="3">
    <source>
        <dbReference type="Pfam" id="PF24883"/>
    </source>
</evidence>
<reference evidence="5 6" key="1">
    <citation type="submission" date="2020-05" db="EMBL/GenBank/DDBJ databases">
        <title>Identification and distribution of gene clusters putatively required for synthesis of sphingolipid metabolism inhibitors in phylogenetically diverse species of the filamentous fungus Fusarium.</title>
        <authorList>
            <person name="Kim H.-S."/>
            <person name="Busman M."/>
            <person name="Brown D.W."/>
            <person name="Divon H."/>
            <person name="Uhlig S."/>
            <person name="Proctor R.H."/>
        </authorList>
    </citation>
    <scope>NUCLEOTIDE SEQUENCE [LARGE SCALE GENOMIC DNA]</scope>
    <source>
        <strain evidence="5 6">NRRL 66235</strain>
    </source>
</reference>
<organism evidence="5 6">
    <name type="scientific">Fusarium mundagurra</name>
    <dbReference type="NCBI Taxonomy" id="1567541"/>
    <lineage>
        <taxon>Eukaryota</taxon>
        <taxon>Fungi</taxon>
        <taxon>Dikarya</taxon>
        <taxon>Ascomycota</taxon>
        <taxon>Pezizomycotina</taxon>
        <taxon>Sordariomycetes</taxon>
        <taxon>Hypocreomycetidae</taxon>
        <taxon>Hypocreales</taxon>
        <taxon>Nectriaceae</taxon>
        <taxon>Fusarium</taxon>
        <taxon>Fusarium fujikuroi species complex</taxon>
    </lineage>
</organism>
<dbReference type="InterPro" id="IPR056884">
    <property type="entry name" value="NPHP3-like_N"/>
</dbReference>
<dbReference type="InterPro" id="IPR027417">
    <property type="entry name" value="P-loop_NTPase"/>
</dbReference>
<dbReference type="SUPFAM" id="SSF52540">
    <property type="entry name" value="P-loop containing nucleoside triphosphate hydrolases"/>
    <property type="match status" value="1"/>
</dbReference>
<sequence>MDGISLAASIIQIIDVSSRVVSKSIEIYQSTDHQLIEHREIDHITRALSGSARQIRKSIGDNRDPKSDTEIEQLRLAADCQKIATELLKALERLKNCGQHGRWSSLRQGLKVVWNEEKIANLETRLDRYRQQMIQYILETLRSDDRVSRDIYMYVIANRIIFRTQTEASAAQQSAIFQSIKKLQHGQSKLEVTQVEFGRQFLMEIKKHVGNADGERWRKDLLGAIHNRSRPRLQTTTQPRGKVDIRRRLIKSIEFQDMDGREIRITKASKETFKWIYESPTTDVLPWASFRAFLQREESGMYWITGKPGSGKSTLMKYLMKNDRTYDLLRRWAPEGVITGAFYFWNSGDSMQMSVEGLLRTLLAKSLQQLPKYVTKQVFPNRWEALTLFNEDDTPWTWHELSLALQELVLNVCHHRKFFFLIDGLDEFSGDHGLLTDFLLDLSTSASNLKICTASRPWVNFEDAFRNKPHLMLQDLTRRDIEYYVRSSFRESPAFMDLEQRDPRHAKGLMSAIALKAEGVFLWVELVVKSLLVGMTNGDGIRELRQRLEKIPSNLEDMFQKMLDSMDHSYRQHASHIFQIHRASKASLSLLSMAFADLEDEDEAFRTTLWPLEPFDLVSRCKHMKRKLSSRCKGLLEIESLPTFERDERGANSESTRYTSGFDPIINCKVQYLHRTVKDFIETPGTWDWLMAMSKESFDPCIALAKSYLLQLKTMDSAQIKVDGIWECALDCISYTKRSSVQNNGPVQMELMHELDRTAMALTQRYKSVERAEDNAYRPEEQQHWTNDRIPAIGTSFAYLMAMCGMSGFLETELANDDAELHNYGDNKTPLLFAVLEDYLVLNQYKAGADFITWPTFC</sequence>
<dbReference type="PANTHER" id="PTHR10039:SF5">
    <property type="entry name" value="NACHT DOMAIN-CONTAINING PROTEIN"/>
    <property type="match status" value="1"/>
</dbReference>
<keyword evidence="2" id="KW-0175">Coiled coil</keyword>
<dbReference type="Proteomes" id="UP000544331">
    <property type="component" value="Unassembled WGS sequence"/>
</dbReference>
<dbReference type="InterPro" id="IPR056693">
    <property type="entry name" value="DUF7791"/>
</dbReference>
<dbReference type="PANTHER" id="PTHR10039">
    <property type="entry name" value="AMELOGENIN"/>
    <property type="match status" value="1"/>
</dbReference>
<gene>
    <name evidence="5" type="ORF">FMUND_7088</name>
</gene>
<evidence type="ECO:0000313" key="6">
    <source>
        <dbReference type="Proteomes" id="UP000544331"/>
    </source>
</evidence>
<dbReference type="AlphaFoldDB" id="A0A8H5YMS8"/>
<proteinExistence type="predicted"/>